<evidence type="ECO:0000313" key="3">
    <source>
        <dbReference type="EMBL" id="GAA5198789.1"/>
    </source>
</evidence>
<gene>
    <name evidence="3" type="ORF">GCM10023322_72990</name>
</gene>
<accession>A0ABP9SQC4</accession>
<proteinExistence type="predicted"/>
<dbReference type="Proteomes" id="UP001501570">
    <property type="component" value="Unassembled WGS sequence"/>
</dbReference>
<dbReference type="SUPFAM" id="SSF54593">
    <property type="entry name" value="Glyoxalase/Bleomycin resistance protein/Dihydroxybiphenyl dioxygenase"/>
    <property type="match status" value="1"/>
</dbReference>
<reference evidence="4" key="1">
    <citation type="journal article" date="2019" name="Int. J. Syst. Evol. Microbiol.">
        <title>The Global Catalogue of Microorganisms (GCM) 10K type strain sequencing project: providing services to taxonomists for standard genome sequencing and annotation.</title>
        <authorList>
            <consortium name="The Broad Institute Genomics Platform"/>
            <consortium name="The Broad Institute Genome Sequencing Center for Infectious Disease"/>
            <person name="Wu L."/>
            <person name="Ma J."/>
        </authorList>
    </citation>
    <scope>NUCLEOTIDE SEQUENCE [LARGE SCALE GENOMIC DNA]</scope>
    <source>
        <strain evidence="4">JCM 18304</strain>
    </source>
</reference>
<dbReference type="InterPro" id="IPR029068">
    <property type="entry name" value="Glyas_Bleomycin-R_OHBP_Dase"/>
</dbReference>
<dbReference type="Pfam" id="PF18029">
    <property type="entry name" value="Glyoxalase_6"/>
    <property type="match status" value="2"/>
</dbReference>
<feature type="domain" description="Glyoxalase-like" evidence="2">
    <location>
        <begin position="156"/>
        <end position="259"/>
    </location>
</feature>
<dbReference type="PANTHER" id="PTHR35908:SF1">
    <property type="entry name" value="CONSERVED PROTEIN"/>
    <property type="match status" value="1"/>
</dbReference>
<evidence type="ECO:0000313" key="4">
    <source>
        <dbReference type="Proteomes" id="UP001501570"/>
    </source>
</evidence>
<dbReference type="PANTHER" id="PTHR35908">
    <property type="entry name" value="HYPOTHETICAL FUSION PROTEIN"/>
    <property type="match status" value="1"/>
</dbReference>
<evidence type="ECO:0000259" key="2">
    <source>
        <dbReference type="Pfam" id="PF18029"/>
    </source>
</evidence>
<organism evidence="3 4">
    <name type="scientific">Rugosimonospora acidiphila</name>
    <dbReference type="NCBI Taxonomy" id="556531"/>
    <lineage>
        <taxon>Bacteria</taxon>
        <taxon>Bacillati</taxon>
        <taxon>Actinomycetota</taxon>
        <taxon>Actinomycetes</taxon>
        <taxon>Micromonosporales</taxon>
        <taxon>Micromonosporaceae</taxon>
        <taxon>Rugosimonospora</taxon>
    </lineage>
</organism>
<comment type="caution">
    <text evidence="3">The sequence shown here is derived from an EMBL/GenBank/DDBJ whole genome shotgun (WGS) entry which is preliminary data.</text>
</comment>
<evidence type="ECO:0000256" key="1">
    <source>
        <dbReference type="SAM" id="MobiDB-lite"/>
    </source>
</evidence>
<keyword evidence="4" id="KW-1185">Reference proteome</keyword>
<name>A0ABP9SQC4_9ACTN</name>
<dbReference type="EMBL" id="BAABJQ010000034">
    <property type="protein sequence ID" value="GAA5198789.1"/>
    <property type="molecule type" value="Genomic_DNA"/>
</dbReference>
<feature type="region of interest" description="Disordered" evidence="1">
    <location>
        <begin position="118"/>
        <end position="147"/>
    </location>
</feature>
<dbReference type="Gene3D" id="3.10.180.10">
    <property type="entry name" value="2,3-Dihydroxybiphenyl 1,2-Dioxygenase, domain 1"/>
    <property type="match status" value="2"/>
</dbReference>
<protein>
    <submittedName>
        <fullName evidence="3">VOC family protein</fullName>
    </submittedName>
</protein>
<dbReference type="InterPro" id="IPR041581">
    <property type="entry name" value="Glyoxalase_6"/>
</dbReference>
<feature type="domain" description="Glyoxalase-like" evidence="2">
    <location>
        <begin position="12"/>
        <end position="113"/>
    </location>
</feature>
<sequence>MEGMTPASFRDMCMDANDALALGRFWAAVLGERLDKQEDGTALLVPDSGRRAERMWMCPVPEPRGAKTRVHFDVRLPGAQPSDVIEAGATVIRAPGEHHWWVLADPEGNEFCAFPAKPADAASAAEPEDAAPAAEPEDAAPAAEPEGAQPAGVFELVVDSRDCLAQATWWSGIVGGEVRRADGGQFAWIEGASEFPWQYWVFVDVPEPKTVKNRLHWDVNLAGDRPDALLDAGASLLRSPGGDIGWWVLADPEGNEFCAFPAKP</sequence>